<reference evidence="1 2" key="1">
    <citation type="journal article" date="2020" name="Cell">
        <title>Large-Scale Comparative Analyses of Tick Genomes Elucidate Their Genetic Diversity and Vector Capacities.</title>
        <authorList>
            <consortium name="Tick Genome and Microbiome Consortium (TIGMIC)"/>
            <person name="Jia N."/>
            <person name="Wang J."/>
            <person name="Shi W."/>
            <person name="Du L."/>
            <person name="Sun Y."/>
            <person name="Zhan W."/>
            <person name="Jiang J.F."/>
            <person name="Wang Q."/>
            <person name="Zhang B."/>
            <person name="Ji P."/>
            <person name="Bell-Sakyi L."/>
            <person name="Cui X.M."/>
            <person name="Yuan T.T."/>
            <person name="Jiang B.G."/>
            <person name="Yang W.F."/>
            <person name="Lam T.T."/>
            <person name="Chang Q.C."/>
            <person name="Ding S.J."/>
            <person name="Wang X.J."/>
            <person name="Zhu J.G."/>
            <person name="Ruan X.D."/>
            <person name="Zhao L."/>
            <person name="Wei J.T."/>
            <person name="Ye R.Z."/>
            <person name="Que T.C."/>
            <person name="Du C.H."/>
            <person name="Zhou Y.H."/>
            <person name="Cheng J.X."/>
            <person name="Dai P.F."/>
            <person name="Guo W.B."/>
            <person name="Han X.H."/>
            <person name="Huang E.J."/>
            <person name="Li L.F."/>
            <person name="Wei W."/>
            <person name="Gao Y.C."/>
            <person name="Liu J.Z."/>
            <person name="Shao H.Z."/>
            <person name="Wang X."/>
            <person name="Wang C.C."/>
            <person name="Yang T.C."/>
            <person name="Huo Q.B."/>
            <person name="Li W."/>
            <person name="Chen H.Y."/>
            <person name="Chen S.E."/>
            <person name="Zhou L.G."/>
            <person name="Ni X.B."/>
            <person name="Tian J.H."/>
            <person name="Sheng Y."/>
            <person name="Liu T."/>
            <person name="Pan Y.S."/>
            <person name="Xia L.Y."/>
            <person name="Li J."/>
            <person name="Zhao F."/>
            <person name="Cao W.C."/>
        </authorList>
    </citation>
    <scope>NUCLEOTIDE SEQUENCE [LARGE SCALE GENOMIC DNA]</scope>
    <source>
        <strain evidence="1">HaeL-2018</strain>
    </source>
</reference>
<protein>
    <submittedName>
        <fullName evidence="1">Uncharacterized protein</fullName>
    </submittedName>
</protein>
<dbReference type="Proteomes" id="UP000821853">
    <property type="component" value="Chromosome 4"/>
</dbReference>
<dbReference type="OrthoDB" id="6508477at2759"/>
<evidence type="ECO:0000313" key="2">
    <source>
        <dbReference type="Proteomes" id="UP000821853"/>
    </source>
</evidence>
<sequence length="318" mass="33873">MRSSRVFFVGAPGDNDSIDPPTDAVVDVLGKDSPILEGIAGARDMDHDLPSPGATAARRGRSTTTRIGVLNELQGLLELNEQNIQLEEQVLRGRQTNEAAIRAAAEAVILEANSVCATANAVRAKKRGTAADLVPSQQLLRLVKEVSTPCAAVRRLKDILDRESHRRADASLPDGTGRCGKTSVSMRRAGPSCNPYNAYVVCASTGKAAVAVGGTTVHAAFKLCRTNSNNTKYGKLRSAEMDGGLSHSEPNTFRVAFRTLLTITSGGLCSRSLRRPCADRLRELYNEWIAGDNKKTNTGGLRPCQAGCPSLGSRCPTT</sequence>
<name>A0A9J6G1L3_HAELO</name>
<gene>
    <name evidence="1" type="ORF">HPB48_000165</name>
</gene>
<keyword evidence="2" id="KW-1185">Reference proteome</keyword>
<comment type="caution">
    <text evidence="1">The sequence shown here is derived from an EMBL/GenBank/DDBJ whole genome shotgun (WGS) entry which is preliminary data.</text>
</comment>
<dbReference type="EMBL" id="JABSTR010000006">
    <property type="protein sequence ID" value="KAH9372318.1"/>
    <property type="molecule type" value="Genomic_DNA"/>
</dbReference>
<dbReference type="VEuPathDB" id="VectorBase:HLOH_049211"/>
<proteinExistence type="predicted"/>
<dbReference type="AlphaFoldDB" id="A0A9J6G1L3"/>
<evidence type="ECO:0000313" key="1">
    <source>
        <dbReference type="EMBL" id="KAH9372318.1"/>
    </source>
</evidence>
<accession>A0A9J6G1L3</accession>
<organism evidence="1 2">
    <name type="scientific">Haemaphysalis longicornis</name>
    <name type="common">Bush tick</name>
    <dbReference type="NCBI Taxonomy" id="44386"/>
    <lineage>
        <taxon>Eukaryota</taxon>
        <taxon>Metazoa</taxon>
        <taxon>Ecdysozoa</taxon>
        <taxon>Arthropoda</taxon>
        <taxon>Chelicerata</taxon>
        <taxon>Arachnida</taxon>
        <taxon>Acari</taxon>
        <taxon>Parasitiformes</taxon>
        <taxon>Ixodida</taxon>
        <taxon>Ixodoidea</taxon>
        <taxon>Ixodidae</taxon>
        <taxon>Haemaphysalinae</taxon>
        <taxon>Haemaphysalis</taxon>
    </lineage>
</organism>